<evidence type="ECO:0000256" key="1">
    <source>
        <dbReference type="ARBA" id="ARBA00004123"/>
    </source>
</evidence>
<gene>
    <name evidence="5" type="ORF">AXF42_Ash005632</name>
</gene>
<dbReference type="EMBL" id="KZ451895">
    <property type="protein sequence ID" value="PKA65299.1"/>
    <property type="molecule type" value="Genomic_DNA"/>
</dbReference>
<dbReference type="Proteomes" id="UP000236161">
    <property type="component" value="Unassembled WGS sequence"/>
</dbReference>
<feature type="region of interest" description="Disordered" evidence="4">
    <location>
        <begin position="83"/>
        <end position="127"/>
    </location>
</feature>
<accession>A0A2I0BC05</accession>
<dbReference type="OrthoDB" id="693542at2759"/>
<feature type="compositionally biased region" description="Gly residues" evidence="4">
    <location>
        <begin position="88"/>
        <end position="98"/>
    </location>
</feature>
<dbReference type="PANTHER" id="PTHR33669">
    <property type="entry name" value="PROTEIN NEGATIVE REGULATOR OF RESISTANCE"/>
    <property type="match status" value="1"/>
</dbReference>
<protein>
    <submittedName>
        <fullName evidence="5">Uncharacterized protein</fullName>
    </submittedName>
</protein>
<keyword evidence="3" id="KW-0539">Nucleus</keyword>
<evidence type="ECO:0000256" key="2">
    <source>
        <dbReference type="ARBA" id="ARBA00009937"/>
    </source>
</evidence>
<dbReference type="Pfam" id="PF15699">
    <property type="entry name" value="NPR1_interact"/>
    <property type="match status" value="1"/>
</dbReference>
<dbReference type="GO" id="GO:0005634">
    <property type="term" value="C:nucleus"/>
    <property type="evidence" value="ECO:0007669"/>
    <property type="project" value="UniProtKB-SubCell"/>
</dbReference>
<feature type="region of interest" description="Disordered" evidence="4">
    <location>
        <begin position="1"/>
        <end position="33"/>
    </location>
</feature>
<comment type="subcellular location">
    <subcellularLocation>
        <location evidence="1">Nucleus</location>
    </subcellularLocation>
</comment>
<evidence type="ECO:0000313" key="5">
    <source>
        <dbReference type="EMBL" id="PKA65299.1"/>
    </source>
</evidence>
<name>A0A2I0BC05_9ASPA</name>
<evidence type="ECO:0000256" key="3">
    <source>
        <dbReference type="ARBA" id="ARBA00023242"/>
    </source>
</evidence>
<dbReference type="InterPro" id="IPR031425">
    <property type="entry name" value="NPR1/NH1-interacting"/>
</dbReference>
<sequence length="127" mass="13890">MEKGEKNNKMPSFFRPAQEQAAGILSAAPPAREAEEEERIEKFYKLLGNLKAVRGQFWRGAPAKKVSRESLLWKPTFELEDFTAAGSSSGGRGRSSGGDGRRKRSRKEMAGEGEEKSCVGGDLNLGL</sequence>
<evidence type="ECO:0000256" key="4">
    <source>
        <dbReference type="SAM" id="MobiDB-lite"/>
    </source>
</evidence>
<reference evidence="5 6" key="1">
    <citation type="journal article" date="2017" name="Nature">
        <title>The Apostasia genome and the evolution of orchids.</title>
        <authorList>
            <person name="Zhang G.Q."/>
            <person name="Liu K.W."/>
            <person name="Li Z."/>
            <person name="Lohaus R."/>
            <person name="Hsiao Y.Y."/>
            <person name="Niu S.C."/>
            <person name="Wang J.Y."/>
            <person name="Lin Y.C."/>
            <person name="Xu Q."/>
            <person name="Chen L.J."/>
            <person name="Yoshida K."/>
            <person name="Fujiwara S."/>
            <person name="Wang Z.W."/>
            <person name="Zhang Y.Q."/>
            <person name="Mitsuda N."/>
            <person name="Wang M."/>
            <person name="Liu G.H."/>
            <person name="Pecoraro L."/>
            <person name="Huang H.X."/>
            <person name="Xiao X.J."/>
            <person name="Lin M."/>
            <person name="Wu X.Y."/>
            <person name="Wu W.L."/>
            <person name="Chen Y.Y."/>
            <person name="Chang S.B."/>
            <person name="Sakamoto S."/>
            <person name="Ohme-Takagi M."/>
            <person name="Yagi M."/>
            <person name="Zeng S.J."/>
            <person name="Shen C.Y."/>
            <person name="Yeh C.M."/>
            <person name="Luo Y.B."/>
            <person name="Tsai W.C."/>
            <person name="Van de Peer Y."/>
            <person name="Liu Z.J."/>
        </authorList>
    </citation>
    <scope>NUCLEOTIDE SEQUENCE [LARGE SCALE GENOMIC DNA]</scope>
    <source>
        <strain evidence="6">cv. Shenzhen</strain>
        <tissue evidence="5">Stem</tissue>
    </source>
</reference>
<comment type="similarity">
    <text evidence="2">Belongs to the NPR1-interactor family.</text>
</comment>
<keyword evidence="6" id="KW-1185">Reference proteome</keyword>
<dbReference type="AlphaFoldDB" id="A0A2I0BC05"/>
<organism evidence="5 6">
    <name type="scientific">Apostasia shenzhenica</name>
    <dbReference type="NCBI Taxonomy" id="1088818"/>
    <lineage>
        <taxon>Eukaryota</taxon>
        <taxon>Viridiplantae</taxon>
        <taxon>Streptophyta</taxon>
        <taxon>Embryophyta</taxon>
        <taxon>Tracheophyta</taxon>
        <taxon>Spermatophyta</taxon>
        <taxon>Magnoliopsida</taxon>
        <taxon>Liliopsida</taxon>
        <taxon>Asparagales</taxon>
        <taxon>Orchidaceae</taxon>
        <taxon>Apostasioideae</taxon>
        <taxon>Apostasia</taxon>
    </lineage>
</organism>
<feature type="compositionally biased region" description="Basic and acidic residues" evidence="4">
    <location>
        <begin position="107"/>
        <end position="117"/>
    </location>
</feature>
<evidence type="ECO:0000313" key="6">
    <source>
        <dbReference type="Proteomes" id="UP000236161"/>
    </source>
</evidence>
<proteinExistence type="inferred from homology"/>
<dbReference type="PANTHER" id="PTHR33669:SF14">
    <property type="entry name" value="NRR REPRESSOR HOMOLOG 3"/>
    <property type="match status" value="1"/>
</dbReference>
<dbReference type="GO" id="GO:0010112">
    <property type="term" value="P:regulation of systemic acquired resistance"/>
    <property type="evidence" value="ECO:0007669"/>
    <property type="project" value="InterPro"/>
</dbReference>